<proteinExistence type="inferred from homology"/>
<dbReference type="GO" id="GO:0006437">
    <property type="term" value="P:tyrosyl-tRNA aminoacylation"/>
    <property type="evidence" value="ECO:0007669"/>
    <property type="project" value="UniProtKB-UniRule"/>
</dbReference>
<evidence type="ECO:0000256" key="7">
    <source>
        <dbReference type="ARBA" id="ARBA00048248"/>
    </source>
</evidence>
<dbReference type="PROSITE" id="PS50889">
    <property type="entry name" value="S4"/>
    <property type="match status" value="1"/>
</dbReference>
<dbReference type="InterPro" id="IPR014729">
    <property type="entry name" value="Rossmann-like_a/b/a_fold"/>
</dbReference>
<dbReference type="GO" id="GO:0004831">
    <property type="term" value="F:tyrosine-tRNA ligase activity"/>
    <property type="evidence" value="ECO:0007669"/>
    <property type="project" value="UniProtKB-UniRule"/>
</dbReference>
<evidence type="ECO:0000256" key="1">
    <source>
        <dbReference type="ARBA" id="ARBA00013160"/>
    </source>
</evidence>
<dbReference type="PRINTS" id="PR01040">
    <property type="entry name" value="TRNASYNTHTYR"/>
</dbReference>
<dbReference type="InterPro" id="IPR002307">
    <property type="entry name" value="Tyr-tRNA-ligase"/>
</dbReference>
<name>A0A2H0KEZ4_9BACT</name>
<comment type="similarity">
    <text evidence="10">Belongs to the class-I aminoacyl-tRNA synthetase family.</text>
</comment>
<dbReference type="InterPro" id="IPR036986">
    <property type="entry name" value="S4_RNA-bd_sf"/>
</dbReference>
<comment type="caution">
    <text evidence="11">The sequence shown here is derived from an EMBL/GenBank/DDBJ whole genome shotgun (WGS) entry which is preliminary data.</text>
</comment>
<dbReference type="Pfam" id="PF00579">
    <property type="entry name" value="tRNA-synt_1b"/>
    <property type="match status" value="1"/>
</dbReference>
<dbReference type="GO" id="GO:0003723">
    <property type="term" value="F:RNA binding"/>
    <property type="evidence" value="ECO:0007669"/>
    <property type="project" value="UniProtKB-KW"/>
</dbReference>
<dbReference type="Proteomes" id="UP000231371">
    <property type="component" value="Unassembled WGS sequence"/>
</dbReference>
<evidence type="ECO:0000256" key="6">
    <source>
        <dbReference type="ARBA" id="ARBA00023146"/>
    </source>
</evidence>
<evidence type="ECO:0000256" key="8">
    <source>
        <dbReference type="NCBIfam" id="TIGR00234"/>
    </source>
</evidence>
<evidence type="ECO:0000256" key="4">
    <source>
        <dbReference type="ARBA" id="ARBA00022840"/>
    </source>
</evidence>
<keyword evidence="6 10" id="KW-0030">Aminoacyl-tRNA synthetase</keyword>
<dbReference type="PANTHER" id="PTHR11766:SF1">
    <property type="entry name" value="TYROSINE--TRNA LIGASE"/>
    <property type="match status" value="1"/>
</dbReference>
<dbReference type="Gene3D" id="3.40.50.620">
    <property type="entry name" value="HUPs"/>
    <property type="match status" value="1"/>
</dbReference>
<keyword evidence="4 10" id="KW-0067">ATP-binding</keyword>
<dbReference type="SUPFAM" id="SSF55174">
    <property type="entry name" value="Alpha-L RNA-binding motif"/>
    <property type="match status" value="1"/>
</dbReference>
<keyword evidence="3 10" id="KW-0547">Nucleotide-binding</keyword>
<evidence type="ECO:0000313" key="11">
    <source>
        <dbReference type="EMBL" id="PIQ69795.1"/>
    </source>
</evidence>
<gene>
    <name evidence="11" type="ORF">COV89_03850</name>
</gene>
<evidence type="ECO:0000313" key="12">
    <source>
        <dbReference type="Proteomes" id="UP000231371"/>
    </source>
</evidence>
<accession>A0A2H0KEZ4</accession>
<evidence type="ECO:0000256" key="5">
    <source>
        <dbReference type="ARBA" id="ARBA00022917"/>
    </source>
</evidence>
<evidence type="ECO:0000256" key="10">
    <source>
        <dbReference type="RuleBase" id="RU363036"/>
    </source>
</evidence>
<dbReference type="NCBIfam" id="TIGR00234">
    <property type="entry name" value="tyrS"/>
    <property type="match status" value="1"/>
</dbReference>
<evidence type="ECO:0000256" key="3">
    <source>
        <dbReference type="ARBA" id="ARBA00022741"/>
    </source>
</evidence>
<dbReference type="Gene3D" id="3.10.290.10">
    <property type="entry name" value="RNA-binding S4 domain"/>
    <property type="match status" value="1"/>
</dbReference>
<dbReference type="AlphaFoldDB" id="A0A2H0KEZ4"/>
<dbReference type="GO" id="GO:0005524">
    <property type="term" value="F:ATP binding"/>
    <property type="evidence" value="ECO:0007669"/>
    <property type="project" value="UniProtKB-KW"/>
</dbReference>
<dbReference type="CDD" id="cd00165">
    <property type="entry name" value="S4"/>
    <property type="match status" value="1"/>
</dbReference>
<comment type="catalytic activity">
    <reaction evidence="7">
        <text>tRNA(Tyr) + L-tyrosine + ATP = L-tyrosyl-tRNA(Tyr) + AMP + diphosphate + H(+)</text>
        <dbReference type="Rhea" id="RHEA:10220"/>
        <dbReference type="Rhea" id="RHEA-COMP:9706"/>
        <dbReference type="Rhea" id="RHEA-COMP:9707"/>
        <dbReference type="ChEBI" id="CHEBI:15378"/>
        <dbReference type="ChEBI" id="CHEBI:30616"/>
        <dbReference type="ChEBI" id="CHEBI:33019"/>
        <dbReference type="ChEBI" id="CHEBI:58315"/>
        <dbReference type="ChEBI" id="CHEBI:78442"/>
        <dbReference type="ChEBI" id="CHEBI:78536"/>
        <dbReference type="ChEBI" id="CHEBI:456215"/>
        <dbReference type="EC" id="6.1.1.1"/>
    </reaction>
</comment>
<evidence type="ECO:0000256" key="9">
    <source>
        <dbReference type="PROSITE-ProRule" id="PRU00182"/>
    </source>
</evidence>
<keyword evidence="2 10" id="KW-0436">Ligase</keyword>
<evidence type="ECO:0000256" key="2">
    <source>
        <dbReference type="ARBA" id="ARBA00022598"/>
    </source>
</evidence>
<dbReference type="EMBL" id="PCVI01000062">
    <property type="protein sequence ID" value="PIQ69795.1"/>
    <property type="molecule type" value="Genomic_DNA"/>
</dbReference>
<keyword evidence="5 10" id="KW-0648">Protein biosynthesis</keyword>
<reference evidence="11 12" key="1">
    <citation type="submission" date="2017-09" db="EMBL/GenBank/DDBJ databases">
        <title>Depth-based differentiation of microbial function through sediment-hosted aquifers and enrichment of novel symbionts in the deep terrestrial subsurface.</title>
        <authorList>
            <person name="Probst A.J."/>
            <person name="Ladd B."/>
            <person name="Jarett J.K."/>
            <person name="Geller-Mcgrath D.E."/>
            <person name="Sieber C.M."/>
            <person name="Emerson J.B."/>
            <person name="Anantharaman K."/>
            <person name="Thomas B.C."/>
            <person name="Malmstrom R."/>
            <person name="Stieglmeier M."/>
            <person name="Klingl A."/>
            <person name="Woyke T."/>
            <person name="Ryan C.M."/>
            <person name="Banfield J.F."/>
        </authorList>
    </citation>
    <scope>NUCLEOTIDE SEQUENCE [LARGE SCALE GENOMIC DNA]</scope>
    <source>
        <strain evidence="11">CG11_big_fil_rev_8_21_14_0_20_40_12</strain>
    </source>
</reference>
<dbReference type="InterPro" id="IPR002305">
    <property type="entry name" value="aa-tRNA-synth_Ic"/>
</dbReference>
<dbReference type="PANTHER" id="PTHR11766">
    <property type="entry name" value="TYROSYL-TRNA SYNTHETASE"/>
    <property type="match status" value="1"/>
</dbReference>
<keyword evidence="9" id="KW-0694">RNA-binding</keyword>
<dbReference type="Gene3D" id="1.10.240.10">
    <property type="entry name" value="Tyrosyl-Transfer RNA Synthetase"/>
    <property type="match status" value="1"/>
</dbReference>
<protein>
    <recommendedName>
        <fullName evidence="1 8">Tyrosine--tRNA ligase</fullName>
        <ecNumber evidence="1 8">6.1.1.1</ecNumber>
    </recommendedName>
</protein>
<dbReference type="EC" id="6.1.1.1" evidence="1 8"/>
<dbReference type="GO" id="GO:0005829">
    <property type="term" value="C:cytosol"/>
    <property type="evidence" value="ECO:0007669"/>
    <property type="project" value="TreeGrafter"/>
</dbReference>
<dbReference type="InterPro" id="IPR024088">
    <property type="entry name" value="Tyr-tRNA-ligase_bac-type"/>
</dbReference>
<sequence>MYNERMKPTSLPGRTEITNSPDFERKIEEVLSRGVVEVIDKENLRKRMLRGDIFRIKMGIDPTGPNIHIGRGASLMKLRDFQELGHQVVLIIGDATATVGDSSDKASCRERLTPEQVRQNERNYLSQIGKILDISKVEIHHNSEWIRKIDFDIWLQLASCFTLQQIIERKNYAKRIDSGNPVGFHETLYPLLQGWDSVNIRADVEIGGTDQLFNLNAGRKIQERFGQKSQDILTLMLLTGTDGRKMSTSWGNVILINDPPDKKYGKLMSVPDYLIPVYMECATRIPMERVKEVVGLLKDEVGNPMDYKKELAFALVEQYDGKEAAEKARNSFEKTVQNRELPEVIPVVTISGSLEINRLIQELVRTNLVRSKSEAKRLIEQKGVSIEGEVFLPDQTVIVPEGGIVVKVGKRRYLKFEQDKEGGE</sequence>
<dbReference type="SUPFAM" id="SSF52374">
    <property type="entry name" value="Nucleotidylyl transferase"/>
    <property type="match status" value="1"/>
</dbReference>
<organism evidence="11 12">
    <name type="scientific">Candidatus Shapirobacteria bacterium CG11_big_fil_rev_8_21_14_0_20_40_12</name>
    <dbReference type="NCBI Taxonomy" id="1974889"/>
    <lineage>
        <taxon>Bacteria</taxon>
        <taxon>Candidatus Shapironibacteriota</taxon>
    </lineage>
</organism>